<organism evidence="2 3">
    <name type="scientific">Cysteiniphilum litorale</name>
    <dbReference type="NCBI Taxonomy" id="2056700"/>
    <lineage>
        <taxon>Bacteria</taxon>
        <taxon>Pseudomonadati</taxon>
        <taxon>Pseudomonadota</taxon>
        <taxon>Gammaproteobacteria</taxon>
        <taxon>Thiotrichales</taxon>
        <taxon>Fastidiosibacteraceae</taxon>
        <taxon>Cysteiniphilum</taxon>
    </lineage>
</organism>
<protein>
    <recommendedName>
        <fullName evidence="4">Outer membrane protein beta-barrel domain-containing protein</fullName>
    </recommendedName>
</protein>
<dbReference type="AlphaFoldDB" id="A0A8J2Z6B5"/>
<comment type="caution">
    <text evidence="2">The sequence shown here is derived from an EMBL/GenBank/DDBJ whole genome shotgun (WGS) entry which is preliminary data.</text>
</comment>
<evidence type="ECO:0000313" key="2">
    <source>
        <dbReference type="EMBL" id="GGG05009.1"/>
    </source>
</evidence>
<keyword evidence="1" id="KW-0732">Signal</keyword>
<reference evidence="2" key="1">
    <citation type="journal article" date="2014" name="Int. J. Syst. Evol. Microbiol.">
        <title>Complete genome sequence of Corynebacterium casei LMG S-19264T (=DSM 44701T), isolated from a smear-ripened cheese.</title>
        <authorList>
            <consortium name="US DOE Joint Genome Institute (JGI-PGF)"/>
            <person name="Walter F."/>
            <person name="Albersmeier A."/>
            <person name="Kalinowski J."/>
            <person name="Ruckert C."/>
        </authorList>
    </citation>
    <scope>NUCLEOTIDE SEQUENCE</scope>
    <source>
        <strain evidence="2">CGMCC 1.15758</strain>
    </source>
</reference>
<dbReference type="RefSeq" id="WP_117003648.1">
    <property type="nucleotide sequence ID" value="NZ_BMJS01000034.1"/>
</dbReference>
<dbReference type="Proteomes" id="UP000636949">
    <property type="component" value="Unassembled WGS sequence"/>
</dbReference>
<keyword evidence="3" id="KW-1185">Reference proteome</keyword>
<dbReference type="Gene3D" id="2.40.160.20">
    <property type="match status" value="1"/>
</dbReference>
<dbReference type="OrthoDB" id="5621758at2"/>
<accession>A0A8J2Z6B5</accession>
<feature type="chain" id="PRO_5035200748" description="Outer membrane protein beta-barrel domain-containing protein" evidence="1">
    <location>
        <begin position="21"/>
        <end position="252"/>
    </location>
</feature>
<feature type="signal peptide" evidence="1">
    <location>
        <begin position="1"/>
        <end position="20"/>
    </location>
</feature>
<evidence type="ECO:0008006" key="4">
    <source>
        <dbReference type="Google" id="ProtNLM"/>
    </source>
</evidence>
<name>A0A8J2Z6B5_9GAMM</name>
<gene>
    <name evidence="2" type="ORF">GCM10010995_23080</name>
</gene>
<evidence type="ECO:0000256" key="1">
    <source>
        <dbReference type="SAM" id="SignalP"/>
    </source>
</evidence>
<evidence type="ECO:0000313" key="3">
    <source>
        <dbReference type="Proteomes" id="UP000636949"/>
    </source>
</evidence>
<proteinExistence type="predicted"/>
<sequence length="252" mass="28475">MRKIYFILTTLFFIQSISYANSKPINSVSELDTAIQISLSEDDSRTALAANEWFYMNVYSGLSYKAYPQSEQTVFRSDVGTYDIYQQAKRYSPYLAAEFGIRPWKYLTFGIRYWNTFNTNAQLIDNTGTDKFPNGDIKMSFSGINILISAHLPLPAINSEIILSTGPAIIFSQFNPTTAIASYDNPALKKTNNTNIRPFVAVGYQYLLPYSLTLGLEAQYVFGIGEDIYSPYYGGSYVPNMFNLSLSIGYHF</sequence>
<dbReference type="EMBL" id="BMJS01000034">
    <property type="protein sequence ID" value="GGG05009.1"/>
    <property type="molecule type" value="Genomic_DNA"/>
</dbReference>
<reference evidence="2" key="2">
    <citation type="submission" date="2020-09" db="EMBL/GenBank/DDBJ databases">
        <authorList>
            <person name="Sun Q."/>
            <person name="Zhou Y."/>
        </authorList>
    </citation>
    <scope>NUCLEOTIDE SEQUENCE</scope>
    <source>
        <strain evidence="2">CGMCC 1.15758</strain>
    </source>
</reference>